<sequence>MEEEITLEHEGESYSASYIVLGDELTIYLPDGSQRSTTLRGLLPEHAAMPHLRSYVFGLASNRSPK</sequence>
<name>A0A5C7WCQ4_AQUAC</name>
<dbReference type="AlphaFoldDB" id="A0A5C7WCQ4"/>
<protein>
    <submittedName>
        <fullName evidence="1">Uncharacterized protein</fullName>
    </submittedName>
</protein>
<dbReference type="EMBL" id="SSFO01000070">
    <property type="protein sequence ID" value="TXI34368.1"/>
    <property type="molecule type" value="Genomic_DNA"/>
</dbReference>
<proteinExistence type="predicted"/>
<accession>A0A5C7WCQ4</accession>
<comment type="caution">
    <text evidence="1">The sequence shown here is derived from an EMBL/GenBank/DDBJ whole genome shotgun (WGS) entry which is preliminary data.</text>
</comment>
<reference evidence="1 2" key="1">
    <citation type="submission" date="2018-09" db="EMBL/GenBank/DDBJ databases">
        <title>Metagenome Assembled Genomes from an Advanced Water Purification Facility.</title>
        <authorList>
            <person name="Stamps B.W."/>
            <person name="Spear J.R."/>
        </authorList>
    </citation>
    <scope>NUCLEOTIDE SEQUENCE [LARGE SCALE GENOMIC DNA]</scope>
    <source>
        <strain evidence="1">Bin_52_1</strain>
    </source>
</reference>
<dbReference type="Proteomes" id="UP000321110">
    <property type="component" value="Unassembled WGS sequence"/>
</dbReference>
<gene>
    <name evidence="1" type="ORF">E6Q69_04190</name>
</gene>
<evidence type="ECO:0000313" key="2">
    <source>
        <dbReference type="Proteomes" id="UP000321110"/>
    </source>
</evidence>
<organism evidence="1 2">
    <name type="scientific">Aquipseudomonas alcaligenes</name>
    <name type="common">Pseudomonas alcaligenes</name>
    <dbReference type="NCBI Taxonomy" id="43263"/>
    <lineage>
        <taxon>Bacteria</taxon>
        <taxon>Pseudomonadati</taxon>
        <taxon>Pseudomonadota</taxon>
        <taxon>Gammaproteobacteria</taxon>
        <taxon>Pseudomonadales</taxon>
        <taxon>Pseudomonadaceae</taxon>
        <taxon>Aquipseudomonas</taxon>
    </lineage>
</organism>
<evidence type="ECO:0000313" key="1">
    <source>
        <dbReference type="EMBL" id="TXI34368.1"/>
    </source>
</evidence>